<keyword evidence="3" id="KW-1185">Reference proteome</keyword>
<evidence type="ECO:0000313" key="2">
    <source>
        <dbReference type="EMBL" id="MCE5173072.1"/>
    </source>
</evidence>
<dbReference type="PROSITE" id="PS51704">
    <property type="entry name" value="GP_PDE"/>
    <property type="match status" value="1"/>
</dbReference>
<dbReference type="RefSeq" id="WP_233699087.1">
    <property type="nucleotide sequence ID" value="NZ_JAJNBZ010000040.1"/>
</dbReference>
<dbReference type="PANTHER" id="PTHR46211">
    <property type="entry name" value="GLYCEROPHOSPHORYL DIESTER PHOSPHODIESTERASE"/>
    <property type="match status" value="1"/>
</dbReference>
<feature type="domain" description="GP-PDE" evidence="1">
    <location>
        <begin position="6"/>
        <end position="236"/>
    </location>
</feature>
<comment type="caution">
    <text evidence="2">The sequence shown here is derived from an EMBL/GenBank/DDBJ whole genome shotgun (WGS) entry which is preliminary data.</text>
</comment>
<dbReference type="Pfam" id="PF03009">
    <property type="entry name" value="GDPD"/>
    <property type="match status" value="1"/>
</dbReference>
<dbReference type="Gene3D" id="3.20.20.190">
    <property type="entry name" value="Phosphatidylinositol (PI) phosphodiesterase"/>
    <property type="match status" value="1"/>
</dbReference>
<organism evidence="2 3">
    <name type="scientific">Paenibacillus profundus</name>
    <dbReference type="NCBI Taxonomy" id="1173085"/>
    <lineage>
        <taxon>Bacteria</taxon>
        <taxon>Bacillati</taxon>
        <taxon>Bacillota</taxon>
        <taxon>Bacilli</taxon>
        <taxon>Bacillales</taxon>
        <taxon>Paenibacillaceae</taxon>
        <taxon>Paenibacillus</taxon>
    </lineage>
</organism>
<name>A0ABS8YNE3_9BACL</name>
<dbReference type="SUPFAM" id="SSF51695">
    <property type="entry name" value="PLC-like phosphodiesterases"/>
    <property type="match status" value="1"/>
</dbReference>
<sequence length="239" mass="27116">MAQKYPLVSAHTGGGAAPDNTMESFLEGMQSSADLVEIDLRVTADGTVVLLHDHSPLLLQHTYKQLNQYENRIQLSPIYENRHIVKFAQILEVVKQYDIQLNLDIKNEETVEPAMQCVVEYGLEKKVFVTGCSHGIASKYNRIRIVFNTPDELSERDIANYGAFAQRMCDEAVRSSAYGLNMDYRTCRKELVDLAHTHHLAVWVYTVNSTNDILRFIEMGVDAITTREPIKLVQLKSLL</sequence>
<proteinExistence type="predicted"/>
<dbReference type="InterPro" id="IPR017946">
    <property type="entry name" value="PLC-like_Pdiesterase_TIM-brl"/>
</dbReference>
<dbReference type="Proteomes" id="UP001199916">
    <property type="component" value="Unassembled WGS sequence"/>
</dbReference>
<reference evidence="2 3" key="1">
    <citation type="submission" date="2021-11" db="EMBL/GenBank/DDBJ databases">
        <title>Draft genome sequence of Paenibacillus profundus YoMME, a new Gram-positive bacteria with exoelectrogenic properties.</title>
        <authorList>
            <person name="Hubenova Y."/>
            <person name="Hubenova E."/>
            <person name="Manasiev Y."/>
            <person name="Peykov S."/>
            <person name="Mitov M."/>
        </authorList>
    </citation>
    <scope>NUCLEOTIDE SEQUENCE [LARGE SCALE GENOMIC DNA]</scope>
    <source>
        <strain evidence="2 3">YoMME</strain>
    </source>
</reference>
<dbReference type="CDD" id="cd08556">
    <property type="entry name" value="GDPD"/>
    <property type="match status" value="1"/>
</dbReference>
<dbReference type="EMBL" id="JAJNBZ010000040">
    <property type="protein sequence ID" value="MCE5173072.1"/>
    <property type="molecule type" value="Genomic_DNA"/>
</dbReference>
<protein>
    <submittedName>
        <fullName evidence="2">Glycerophosphodiester phosphodiesterase</fullName>
    </submittedName>
</protein>
<dbReference type="InterPro" id="IPR030395">
    <property type="entry name" value="GP_PDE_dom"/>
</dbReference>
<evidence type="ECO:0000313" key="3">
    <source>
        <dbReference type="Proteomes" id="UP001199916"/>
    </source>
</evidence>
<accession>A0ABS8YNE3</accession>
<dbReference type="PANTHER" id="PTHR46211:SF14">
    <property type="entry name" value="GLYCEROPHOSPHODIESTER PHOSPHODIESTERASE"/>
    <property type="match status" value="1"/>
</dbReference>
<evidence type="ECO:0000259" key="1">
    <source>
        <dbReference type="PROSITE" id="PS51704"/>
    </source>
</evidence>
<gene>
    <name evidence="2" type="ORF">LQV63_27800</name>
</gene>